<keyword evidence="3" id="KW-1185">Reference proteome</keyword>
<proteinExistence type="inferred from homology"/>
<dbReference type="PANTHER" id="PTHR42760">
    <property type="entry name" value="SHORT-CHAIN DEHYDROGENASES/REDUCTASES FAMILY MEMBER"/>
    <property type="match status" value="1"/>
</dbReference>
<dbReference type="PRINTS" id="PR00081">
    <property type="entry name" value="GDHRDH"/>
</dbReference>
<dbReference type="Proteomes" id="UP001596507">
    <property type="component" value="Unassembled WGS sequence"/>
</dbReference>
<keyword evidence="2" id="KW-0560">Oxidoreductase</keyword>
<comment type="similarity">
    <text evidence="1">Belongs to the short-chain dehydrogenases/reductases (SDR) family.</text>
</comment>
<dbReference type="EMBL" id="JBHTBE010000001">
    <property type="protein sequence ID" value="MFC7267550.1"/>
    <property type="molecule type" value="Genomic_DNA"/>
</dbReference>
<dbReference type="Pfam" id="PF13561">
    <property type="entry name" value="adh_short_C2"/>
    <property type="match status" value="1"/>
</dbReference>
<organism evidence="2 3">
    <name type="scientific">Microbacterium fluvii</name>
    <dbReference type="NCBI Taxonomy" id="415215"/>
    <lineage>
        <taxon>Bacteria</taxon>
        <taxon>Bacillati</taxon>
        <taxon>Actinomycetota</taxon>
        <taxon>Actinomycetes</taxon>
        <taxon>Micrococcales</taxon>
        <taxon>Microbacteriaceae</taxon>
        <taxon>Microbacterium</taxon>
    </lineage>
</organism>
<dbReference type="SUPFAM" id="SSF51735">
    <property type="entry name" value="NAD(P)-binding Rossmann-fold domains"/>
    <property type="match status" value="1"/>
</dbReference>
<dbReference type="EC" id="1.1.1.-" evidence="2"/>
<dbReference type="InterPro" id="IPR036291">
    <property type="entry name" value="NAD(P)-bd_dom_sf"/>
</dbReference>
<reference evidence="3" key="1">
    <citation type="journal article" date="2019" name="Int. J. Syst. Evol. Microbiol.">
        <title>The Global Catalogue of Microorganisms (GCM) 10K type strain sequencing project: providing services to taxonomists for standard genome sequencing and annotation.</title>
        <authorList>
            <consortium name="The Broad Institute Genomics Platform"/>
            <consortium name="The Broad Institute Genome Sequencing Center for Infectious Disease"/>
            <person name="Wu L."/>
            <person name="Ma J."/>
        </authorList>
    </citation>
    <scope>NUCLEOTIDE SEQUENCE [LARGE SCALE GENOMIC DNA]</scope>
    <source>
        <strain evidence="3">CGMCC 1.15772</strain>
    </source>
</reference>
<dbReference type="Gene3D" id="3.40.50.720">
    <property type="entry name" value="NAD(P)-binding Rossmann-like Domain"/>
    <property type="match status" value="1"/>
</dbReference>
<dbReference type="InterPro" id="IPR002347">
    <property type="entry name" value="SDR_fam"/>
</dbReference>
<dbReference type="RefSeq" id="WP_262872485.1">
    <property type="nucleotide sequence ID" value="NZ_BAABKW010000011.1"/>
</dbReference>
<name>A0ABW2HDM6_9MICO</name>
<evidence type="ECO:0000256" key="1">
    <source>
        <dbReference type="ARBA" id="ARBA00006484"/>
    </source>
</evidence>
<evidence type="ECO:0000313" key="3">
    <source>
        <dbReference type="Proteomes" id="UP001596507"/>
    </source>
</evidence>
<sequence length="266" mass="27094">MTSEHTTRSAIVTGGGGGIGSIVSGRLAAAGYAVVVADASAEAAQAVASGLAAGDGRQHRAVAGDLTTAEANRAAVAAAREIGLLSVLVNAVGISPKENGKKRPFYEVSPEEWDLTLAVNVKAPLLLVQEAFRHMPTDGSASIVNILSITSKWGTGGLPGALFPPFLPSSVAYAASKGALQNLTGSLARELSSWSIRVNGVAPGFVATQMTGGMPSAETQQMTDQIPMGRFARPDEIADAIEFLISSKASYINGASLDINGGALTC</sequence>
<dbReference type="PRINTS" id="PR00080">
    <property type="entry name" value="SDRFAMILY"/>
</dbReference>
<protein>
    <submittedName>
        <fullName evidence="2">SDR family NAD(P)-dependent oxidoreductase</fullName>
        <ecNumber evidence="2">1.1.1.-</ecNumber>
    </submittedName>
</protein>
<gene>
    <name evidence="2" type="ORF">ACFQRL_01110</name>
</gene>
<evidence type="ECO:0000313" key="2">
    <source>
        <dbReference type="EMBL" id="MFC7267550.1"/>
    </source>
</evidence>
<dbReference type="GO" id="GO:0016491">
    <property type="term" value="F:oxidoreductase activity"/>
    <property type="evidence" value="ECO:0007669"/>
    <property type="project" value="UniProtKB-KW"/>
</dbReference>
<accession>A0ABW2HDM6</accession>
<dbReference type="PANTHER" id="PTHR42760:SF40">
    <property type="entry name" value="3-OXOACYL-[ACYL-CARRIER-PROTEIN] REDUCTASE, CHLOROPLASTIC"/>
    <property type="match status" value="1"/>
</dbReference>
<dbReference type="CDD" id="cd05233">
    <property type="entry name" value="SDR_c"/>
    <property type="match status" value="1"/>
</dbReference>
<comment type="caution">
    <text evidence="2">The sequence shown here is derived from an EMBL/GenBank/DDBJ whole genome shotgun (WGS) entry which is preliminary data.</text>
</comment>